<dbReference type="GO" id="GO:0015689">
    <property type="term" value="P:molybdate ion transport"/>
    <property type="evidence" value="ECO:0007669"/>
    <property type="project" value="UniProtKB-UniRule"/>
</dbReference>
<dbReference type="Proteomes" id="UP000430564">
    <property type="component" value="Unassembled WGS sequence"/>
</dbReference>
<name>A0A6I1EVM7_9BURK</name>
<dbReference type="InterPro" id="IPR036388">
    <property type="entry name" value="WH-like_DNA-bd_sf"/>
</dbReference>
<dbReference type="InterPro" id="IPR005116">
    <property type="entry name" value="Transp-assoc_OB_typ1"/>
</dbReference>
<dbReference type="SUPFAM" id="SSF50331">
    <property type="entry name" value="MOP-like"/>
    <property type="match status" value="1"/>
</dbReference>
<accession>A0A6I1EVM7</accession>
<dbReference type="InterPro" id="IPR036390">
    <property type="entry name" value="WH_DNA-bd_sf"/>
</dbReference>
<sequence>MSEEPADPSVLAGILSEQTDKRIDILRRIADVGSISEAARSAGVSYKAAWQAIDTLTNLAGTPLVEKAVGGAHGGGTKLTKTGRMVLDLADELSRARRSVLDRFANIQDSPEKNDGSRLARVTAASLQTSMRNQFPATIETLKIGSALVKLILRIDDTHLIRASVTKESAQLLGLRPGMEVLALAKATSIEISADFPDEKNDDRSHANLIVGEVIRSERANKGGECSIRLPSGLVIVGFARSGHGLKLHQKAVASLPPSVIVIGLAS</sequence>
<evidence type="ECO:0000256" key="2">
    <source>
        <dbReference type="ARBA" id="ARBA00022448"/>
    </source>
</evidence>
<feature type="domain" description="Mop" evidence="6">
    <location>
        <begin position="128"/>
        <end position="194"/>
    </location>
</feature>
<gene>
    <name evidence="7" type="ORF">GBM95_00930</name>
</gene>
<reference evidence="7 8" key="1">
    <citation type="submission" date="2019-10" db="EMBL/GenBank/DDBJ databases">
        <title>Genome diversity of Sutterella seckii.</title>
        <authorList>
            <person name="Chaplin A.V."/>
            <person name="Sokolova S.R."/>
            <person name="Mosin K.A."/>
            <person name="Ivanova E.L."/>
            <person name="Kochetkova T.O."/>
            <person name="Goltsov A.Y."/>
            <person name="Trofimov D.Y."/>
            <person name="Efimov B.A."/>
        </authorList>
    </citation>
    <scope>NUCLEOTIDE SEQUENCE [LARGE SCALE GENOMIC DNA]</scope>
    <source>
        <strain evidence="7 8">ASD393</strain>
    </source>
</reference>
<evidence type="ECO:0000313" key="8">
    <source>
        <dbReference type="Proteomes" id="UP000430564"/>
    </source>
</evidence>
<evidence type="ECO:0000256" key="1">
    <source>
        <dbReference type="ARBA" id="ARBA00008110"/>
    </source>
</evidence>
<organism evidence="7 8">
    <name type="scientific">Sutterella seckii</name>
    <dbReference type="NCBI Taxonomy" id="1944635"/>
    <lineage>
        <taxon>Bacteria</taxon>
        <taxon>Pseudomonadati</taxon>
        <taxon>Pseudomonadota</taxon>
        <taxon>Betaproteobacteria</taxon>
        <taxon>Burkholderiales</taxon>
        <taxon>Sutterellaceae</taxon>
        <taxon>Sutterella</taxon>
    </lineage>
</organism>
<dbReference type="EMBL" id="WEHX01000002">
    <property type="protein sequence ID" value="KAB7663098.1"/>
    <property type="molecule type" value="Genomic_DNA"/>
</dbReference>
<dbReference type="Gene3D" id="2.40.50.100">
    <property type="match status" value="1"/>
</dbReference>
<comment type="caution">
    <text evidence="7">The sequence shown here is derived from an EMBL/GenBank/DDBJ whole genome shotgun (WGS) entry which is preliminary data.</text>
</comment>
<dbReference type="InterPro" id="IPR004606">
    <property type="entry name" value="Mop_domain"/>
</dbReference>
<dbReference type="InterPro" id="IPR051815">
    <property type="entry name" value="Molybdate_resp_trans_reg"/>
</dbReference>
<dbReference type="NCBIfam" id="TIGR00638">
    <property type="entry name" value="Mop"/>
    <property type="match status" value="1"/>
</dbReference>
<dbReference type="Pfam" id="PF03459">
    <property type="entry name" value="TOBE"/>
    <property type="match status" value="1"/>
</dbReference>
<evidence type="ECO:0000313" key="7">
    <source>
        <dbReference type="EMBL" id="KAB7663098.1"/>
    </source>
</evidence>
<dbReference type="InterPro" id="IPR016462">
    <property type="entry name" value="ModE"/>
</dbReference>
<dbReference type="Pfam" id="PF00126">
    <property type="entry name" value="HTH_1"/>
    <property type="match status" value="1"/>
</dbReference>
<dbReference type="GO" id="GO:0030151">
    <property type="term" value="F:molybdenum ion binding"/>
    <property type="evidence" value="ECO:0007669"/>
    <property type="project" value="UniProtKB-UniRule"/>
</dbReference>
<evidence type="ECO:0000259" key="6">
    <source>
        <dbReference type="PROSITE" id="PS51866"/>
    </source>
</evidence>
<dbReference type="InterPro" id="IPR008995">
    <property type="entry name" value="Mo/tungstate-bd_C_term_dom"/>
</dbReference>
<protein>
    <submittedName>
        <fullName evidence="7">LysR family transcriptional regulator</fullName>
    </submittedName>
</protein>
<dbReference type="PROSITE" id="PS51866">
    <property type="entry name" value="MOP"/>
    <property type="match status" value="1"/>
</dbReference>
<keyword evidence="3 5" id="KW-0500">Molybdenum</keyword>
<dbReference type="InterPro" id="IPR000847">
    <property type="entry name" value="LysR_HTH_N"/>
</dbReference>
<dbReference type="PANTHER" id="PTHR30432:SF1">
    <property type="entry name" value="DNA-BINDING TRANSCRIPTIONAL DUAL REGULATOR MODE"/>
    <property type="match status" value="1"/>
</dbReference>
<comment type="similarity">
    <text evidence="1 5">Belongs to the ModE family.</text>
</comment>
<dbReference type="PANTHER" id="PTHR30432">
    <property type="entry name" value="TRANSCRIPTIONAL REGULATOR MODE"/>
    <property type="match status" value="1"/>
</dbReference>
<keyword evidence="2 5" id="KW-0813">Transport</keyword>
<evidence type="ECO:0000256" key="4">
    <source>
        <dbReference type="ARBA" id="ARBA00022737"/>
    </source>
</evidence>
<dbReference type="GO" id="GO:0003700">
    <property type="term" value="F:DNA-binding transcription factor activity"/>
    <property type="evidence" value="ECO:0007669"/>
    <property type="project" value="InterPro"/>
</dbReference>
<dbReference type="OrthoDB" id="9800709at2"/>
<dbReference type="PIRSF" id="PIRSF005763">
    <property type="entry name" value="Txn_reg_ModE"/>
    <property type="match status" value="1"/>
</dbReference>
<dbReference type="AlphaFoldDB" id="A0A6I1EVM7"/>
<evidence type="ECO:0000256" key="5">
    <source>
        <dbReference type="PIRNR" id="PIRNR005763"/>
    </source>
</evidence>
<dbReference type="Gene3D" id="1.10.10.10">
    <property type="entry name" value="Winged helix-like DNA-binding domain superfamily/Winged helix DNA-binding domain"/>
    <property type="match status" value="1"/>
</dbReference>
<dbReference type="SUPFAM" id="SSF46785">
    <property type="entry name" value="Winged helix' DNA-binding domain"/>
    <property type="match status" value="1"/>
</dbReference>
<proteinExistence type="inferred from homology"/>
<keyword evidence="4" id="KW-0677">Repeat</keyword>
<dbReference type="RefSeq" id="WP_152157369.1">
    <property type="nucleotide sequence ID" value="NZ_WEHX01000002.1"/>
</dbReference>
<evidence type="ECO:0000256" key="3">
    <source>
        <dbReference type="ARBA" id="ARBA00022505"/>
    </source>
</evidence>